<evidence type="ECO:0000256" key="5">
    <source>
        <dbReference type="ARBA" id="ARBA00023002"/>
    </source>
</evidence>
<evidence type="ECO:0000256" key="6">
    <source>
        <dbReference type="ARBA" id="ARBA00023004"/>
    </source>
</evidence>
<keyword evidence="8 9" id="KW-0472">Membrane</keyword>
<evidence type="ECO:0000256" key="3">
    <source>
        <dbReference type="ARBA" id="ARBA00022688"/>
    </source>
</evidence>
<feature type="binding site" evidence="9">
    <location>
        <position position="239"/>
    </location>
    <ligand>
        <name>Fe cation</name>
        <dbReference type="ChEBI" id="CHEBI:24875"/>
        <label>2</label>
    </ligand>
</feature>
<feature type="binding site" evidence="9">
    <location>
        <position position="152"/>
    </location>
    <ligand>
        <name>Fe cation</name>
        <dbReference type="ChEBI" id="CHEBI:24875"/>
        <label>1</label>
    </ligand>
</feature>
<organism evidence="10 11">
    <name type="scientific">Xanthomonas campestris pv. phaseoli</name>
    <dbReference type="NCBI Taxonomy" id="317013"/>
    <lineage>
        <taxon>Bacteria</taxon>
        <taxon>Pseudomonadati</taxon>
        <taxon>Pseudomonadota</taxon>
        <taxon>Gammaproteobacteria</taxon>
        <taxon>Lysobacterales</taxon>
        <taxon>Lysobacteraceae</taxon>
        <taxon>Xanthomonas</taxon>
    </lineage>
</organism>
<reference evidence="10 11" key="1">
    <citation type="submission" date="2017-10" db="EMBL/GenBank/DDBJ databases">
        <authorList>
            <person name="Regsiter A."/>
            <person name="William W."/>
        </authorList>
    </citation>
    <scope>NUCLEOTIDE SEQUENCE [LARGE SCALE GENOMIC DNA]</scope>
    <source>
        <strain evidence="10 11">CFBP6991</strain>
    </source>
</reference>
<dbReference type="SUPFAM" id="SSF47240">
    <property type="entry name" value="Ferritin-like"/>
    <property type="match status" value="1"/>
</dbReference>
<accession>A0A7Z7NIT7</accession>
<evidence type="ECO:0000256" key="4">
    <source>
        <dbReference type="ARBA" id="ARBA00022723"/>
    </source>
</evidence>
<feature type="binding site" evidence="9">
    <location>
        <position position="204"/>
    </location>
    <ligand>
        <name>Fe cation</name>
        <dbReference type="ChEBI" id="CHEBI:24875"/>
        <label>2</label>
    </ligand>
</feature>
<dbReference type="HAMAP" id="MF_01658">
    <property type="entry name" value="COQ7"/>
    <property type="match status" value="1"/>
</dbReference>
<dbReference type="GO" id="GO:0046872">
    <property type="term" value="F:metal ion binding"/>
    <property type="evidence" value="ECO:0007669"/>
    <property type="project" value="UniProtKB-KW"/>
</dbReference>
<sequence>MVGRIAAADDHWNFATRCEGETEEAGLYGTLGGDASCSDTCAMAVGSTAERSQNRRMTQISPTRLHSPLDRLLVEAQRALDTVFGNPPAERPNPAADTPDVVLDPEQRRHAAGLMRINHVGEVCAQGLYFGQAAVARDAHTQHHLLEAAQEETDHLAWCADRLHELDSRPSLFNPVWYAGSYALGALAGLRGDDWSLGFVVETERQVEAHLDEHLETLPQSDQRSRAILRVMKIDEARHADQAEQAGARPLPAPIPSAMALASKLMKTVAYRL</sequence>
<dbReference type="InterPro" id="IPR012347">
    <property type="entry name" value="Ferritin-like"/>
</dbReference>
<dbReference type="InterPro" id="IPR011566">
    <property type="entry name" value="Ubq_synth_Coq7"/>
</dbReference>
<keyword evidence="7 9" id="KW-0503">Monooxygenase</keyword>
<feature type="binding site" evidence="9">
    <location>
        <position position="152"/>
    </location>
    <ligand>
        <name>Fe cation</name>
        <dbReference type="ChEBI" id="CHEBI:24875"/>
        <label>2</label>
    </ligand>
</feature>
<dbReference type="InterPro" id="IPR047809">
    <property type="entry name" value="COQ7_proteobact"/>
</dbReference>
<evidence type="ECO:0000256" key="9">
    <source>
        <dbReference type="HAMAP-Rule" id="MF_01658"/>
    </source>
</evidence>
<evidence type="ECO:0000313" key="11">
    <source>
        <dbReference type="Proteomes" id="UP000234345"/>
    </source>
</evidence>
<dbReference type="GO" id="GO:0005886">
    <property type="term" value="C:plasma membrane"/>
    <property type="evidence" value="ECO:0007669"/>
    <property type="project" value="UniProtKB-SubCell"/>
</dbReference>
<dbReference type="Proteomes" id="UP000234345">
    <property type="component" value="Unassembled WGS sequence"/>
</dbReference>
<dbReference type="Pfam" id="PF03232">
    <property type="entry name" value="COQ7"/>
    <property type="match status" value="1"/>
</dbReference>
<comment type="subcellular location">
    <subcellularLocation>
        <location evidence="9">Cell membrane</location>
        <topology evidence="9">Peripheral membrane protein</topology>
    </subcellularLocation>
</comment>
<dbReference type="CDD" id="cd01042">
    <property type="entry name" value="DMQH"/>
    <property type="match status" value="1"/>
</dbReference>
<protein>
    <recommendedName>
        <fullName evidence="9">3-demethoxyubiquinol 3-hydroxylase</fullName>
        <shortName evidence="9">DMQ hydroxylase</shortName>
        <ecNumber evidence="9">1.14.99.60</ecNumber>
    </recommendedName>
    <alternativeName>
        <fullName evidence="9">2-nonaprenyl-3-methyl-6-methoxy-1,4-benzoquinol hydroxylase</fullName>
    </alternativeName>
</protein>
<keyword evidence="3 9" id="KW-0831">Ubiquinone biosynthesis</keyword>
<feature type="binding site" evidence="9">
    <location>
        <position position="155"/>
    </location>
    <ligand>
        <name>Fe cation</name>
        <dbReference type="ChEBI" id="CHEBI:24875"/>
        <label>1</label>
    </ligand>
</feature>
<feature type="binding site" evidence="9">
    <location>
        <position position="236"/>
    </location>
    <ligand>
        <name>Fe cation</name>
        <dbReference type="ChEBI" id="CHEBI:24875"/>
        <label>2</label>
    </ligand>
</feature>
<gene>
    <name evidence="10" type="primary">coq</name>
    <name evidence="9" type="synonym">coq7</name>
    <name evidence="10" type="ORF">XFF6991_550021</name>
</gene>
<evidence type="ECO:0000256" key="1">
    <source>
        <dbReference type="ARBA" id="ARBA00004749"/>
    </source>
</evidence>
<keyword evidence="6 9" id="KW-0408">Iron</keyword>
<dbReference type="EC" id="1.14.99.60" evidence="9"/>
<dbReference type="PANTHER" id="PTHR11237">
    <property type="entry name" value="COENZYME Q10 BIOSYNTHESIS PROTEIN 7"/>
    <property type="match status" value="1"/>
</dbReference>
<comment type="pathway">
    <text evidence="1 9">Cofactor biosynthesis; ubiquinone biosynthesis.</text>
</comment>
<proteinExistence type="inferred from homology"/>
<dbReference type="Gene3D" id="1.20.1260.10">
    <property type="match status" value="1"/>
</dbReference>
<keyword evidence="2 9" id="KW-1003">Cell membrane</keyword>
<dbReference type="InterPro" id="IPR009078">
    <property type="entry name" value="Ferritin-like_SF"/>
</dbReference>
<evidence type="ECO:0000256" key="2">
    <source>
        <dbReference type="ARBA" id="ARBA00022475"/>
    </source>
</evidence>
<dbReference type="FunFam" id="1.20.1260.10:FF:000013">
    <property type="entry name" value="2-nonaprenyl-3-methyl-6-methoxy-1,4-benzoquinol hydroxylase"/>
    <property type="match status" value="1"/>
</dbReference>
<evidence type="ECO:0000313" key="10">
    <source>
        <dbReference type="EMBL" id="SOO26434.1"/>
    </source>
</evidence>
<dbReference type="AlphaFoldDB" id="A0A7Z7NIT7"/>
<dbReference type="EMBL" id="OCZC01000083">
    <property type="protein sequence ID" value="SOO26434.1"/>
    <property type="molecule type" value="Genomic_DNA"/>
</dbReference>
<comment type="cofactor">
    <cofactor evidence="9">
        <name>Fe cation</name>
        <dbReference type="ChEBI" id="CHEBI:24875"/>
    </cofactor>
    <text evidence="9">Binds 2 iron ions per subunit.</text>
</comment>
<keyword evidence="4 9" id="KW-0479">Metal-binding</keyword>
<name>A0A7Z7NIT7_XANCH</name>
<feature type="binding site" evidence="9">
    <location>
        <position position="236"/>
    </location>
    <ligand>
        <name>Fe cation</name>
        <dbReference type="ChEBI" id="CHEBI:24875"/>
        <label>1</label>
    </ligand>
</feature>
<comment type="function">
    <text evidence="9">Catalyzes the hydroxylation of 2-nonaprenyl-3-methyl-6-methoxy-1,4-benzoquinol during ubiquinone biosynthesis.</text>
</comment>
<comment type="caution">
    <text evidence="10">The sequence shown here is derived from an EMBL/GenBank/DDBJ whole genome shotgun (WGS) entry which is preliminary data.</text>
</comment>
<dbReference type="NCBIfam" id="NF033656">
    <property type="entry name" value="DMQ_monoox_COQ7"/>
    <property type="match status" value="1"/>
</dbReference>
<evidence type="ECO:0000256" key="7">
    <source>
        <dbReference type="ARBA" id="ARBA00023033"/>
    </source>
</evidence>
<feature type="binding site" evidence="9">
    <location>
        <position position="122"/>
    </location>
    <ligand>
        <name>Fe cation</name>
        <dbReference type="ChEBI" id="CHEBI:24875"/>
        <label>1</label>
    </ligand>
</feature>
<dbReference type="GO" id="GO:0006744">
    <property type="term" value="P:ubiquinone biosynthetic process"/>
    <property type="evidence" value="ECO:0007669"/>
    <property type="project" value="UniProtKB-UniRule"/>
</dbReference>
<comment type="catalytic activity">
    <reaction evidence="9">
        <text>a 5-methoxy-2-methyl-3-(all-trans-polyprenyl)benzene-1,4-diol + AH2 + O2 = a 3-demethylubiquinol + A + H2O</text>
        <dbReference type="Rhea" id="RHEA:50908"/>
        <dbReference type="Rhea" id="RHEA-COMP:10859"/>
        <dbReference type="Rhea" id="RHEA-COMP:10914"/>
        <dbReference type="ChEBI" id="CHEBI:13193"/>
        <dbReference type="ChEBI" id="CHEBI:15377"/>
        <dbReference type="ChEBI" id="CHEBI:15379"/>
        <dbReference type="ChEBI" id="CHEBI:17499"/>
        <dbReference type="ChEBI" id="CHEBI:84167"/>
        <dbReference type="ChEBI" id="CHEBI:84422"/>
        <dbReference type="EC" id="1.14.99.60"/>
    </reaction>
</comment>
<dbReference type="GO" id="GO:0008682">
    <property type="term" value="F:3-demethoxyubiquinol 3-hydroxylase activity"/>
    <property type="evidence" value="ECO:0007669"/>
    <property type="project" value="UniProtKB-EC"/>
</dbReference>
<dbReference type="UniPathway" id="UPA00232"/>
<evidence type="ECO:0000256" key="8">
    <source>
        <dbReference type="ARBA" id="ARBA00023136"/>
    </source>
</evidence>
<dbReference type="PANTHER" id="PTHR11237:SF4">
    <property type="entry name" value="5-DEMETHOXYUBIQUINONE HYDROXYLASE, MITOCHONDRIAL"/>
    <property type="match status" value="1"/>
</dbReference>
<comment type="similarity">
    <text evidence="9">Belongs to the COQ7 family.</text>
</comment>
<keyword evidence="5 9" id="KW-0560">Oxidoreductase</keyword>